<keyword evidence="5 9" id="KW-0067">ATP-binding</keyword>
<feature type="binding site" evidence="9">
    <location>
        <begin position="210"/>
        <end position="215"/>
    </location>
    <ligand>
        <name>ATP</name>
        <dbReference type="ChEBI" id="CHEBI:30616"/>
    </ligand>
</feature>
<evidence type="ECO:0000256" key="1">
    <source>
        <dbReference type="ARBA" id="ARBA00022679"/>
    </source>
</evidence>
<evidence type="ECO:0000256" key="6">
    <source>
        <dbReference type="ARBA" id="ARBA00022842"/>
    </source>
</evidence>
<evidence type="ECO:0000256" key="2">
    <source>
        <dbReference type="ARBA" id="ARBA00022723"/>
    </source>
</evidence>
<dbReference type="GO" id="GO:0005829">
    <property type="term" value="C:cytosol"/>
    <property type="evidence" value="ECO:0007669"/>
    <property type="project" value="TreeGrafter"/>
</dbReference>
<dbReference type="InterPro" id="IPR011611">
    <property type="entry name" value="PfkB_dom"/>
</dbReference>
<dbReference type="GO" id="GO:0004747">
    <property type="term" value="F:ribokinase activity"/>
    <property type="evidence" value="ECO:0007669"/>
    <property type="project" value="UniProtKB-UniRule"/>
</dbReference>
<accession>A0A514ZAL3</accession>
<feature type="binding site" evidence="9">
    <location>
        <begin position="11"/>
        <end position="13"/>
    </location>
    <ligand>
        <name>substrate</name>
    </ligand>
</feature>
<evidence type="ECO:0000256" key="10">
    <source>
        <dbReference type="NCBIfam" id="TIGR02152"/>
    </source>
</evidence>
<evidence type="ECO:0000256" key="9">
    <source>
        <dbReference type="HAMAP-Rule" id="MF_01987"/>
    </source>
</evidence>
<feature type="binding site" evidence="9">
    <location>
        <position position="275"/>
    </location>
    <ligand>
        <name>K(+)</name>
        <dbReference type="ChEBI" id="CHEBI:29103"/>
    </ligand>
</feature>
<evidence type="ECO:0000259" key="11">
    <source>
        <dbReference type="Pfam" id="PF00294"/>
    </source>
</evidence>
<keyword evidence="9" id="KW-0963">Cytoplasm</keyword>
<comment type="activity regulation">
    <text evidence="9">Activated by a monovalent cation that binds near, but not in, the active site. The most likely occupant of the site in vivo is potassium. Ion binding induces a conformational change that may alter substrate affinity.</text>
</comment>
<evidence type="ECO:0000313" key="12">
    <source>
        <dbReference type="EMBL" id="QDK71628.1"/>
    </source>
</evidence>
<keyword evidence="2 9" id="KW-0479">Metal-binding</keyword>
<dbReference type="KEGG" id="lack:FLP15_11210"/>
<keyword evidence="1 9" id="KW-0808">Transferase</keyword>
<comment type="function">
    <text evidence="9">Catalyzes the phosphorylation of ribose at O-5 in a reaction requiring ATP and magnesium. The resulting D-ribose-5-phosphate can then be used either for sythesis of nucleotides, histidine, and tryptophan, or as a component of the pentose phosphate pathway.</text>
</comment>
<evidence type="ECO:0000256" key="3">
    <source>
        <dbReference type="ARBA" id="ARBA00022741"/>
    </source>
</evidence>
<feature type="binding site" evidence="9">
    <location>
        <position position="183"/>
    </location>
    <ligand>
        <name>ATP</name>
        <dbReference type="ChEBI" id="CHEBI:30616"/>
    </ligand>
</feature>
<dbReference type="OrthoDB" id="9775849at2"/>
<dbReference type="InterPro" id="IPR002139">
    <property type="entry name" value="Ribo/fructo_kinase"/>
</dbReference>
<dbReference type="GO" id="GO:0005524">
    <property type="term" value="F:ATP binding"/>
    <property type="evidence" value="ECO:0007669"/>
    <property type="project" value="UniProtKB-UniRule"/>
</dbReference>
<gene>
    <name evidence="9 12" type="primary">rbsK</name>
    <name evidence="12" type="ORF">FLP15_11210</name>
</gene>
<keyword evidence="13" id="KW-1185">Reference proteome</keyword>
<comment type="subunit">
    <text evidence="9">Homodimer.</text>
</comment>
<dbReference type="Pfam" id="PF00294">
    <property type="entry name" value="PfkB"/>
    <property type="match status" value="1"/>
</dbReference>
<feature type="binding site" evidence="9">
    <location>
        <position position="238"/>
    </location>
    <ligand>
        <name>K(+)</name>
        <dbReference type="ChEBI" id="CHEBI:29103"/>
    </ligand>
</feature>
<dbReference type="InterPro" id="IPR011877">
    <property type="entry name" value="Ribokinase"/>
</dbReference>
<dbReference type="NCBIfam" id="TIGR02152">
    <property type="entry name" value="D_ribokin_bact"/>
    <property type="match status" value="1"/>
</dbReference>
<dbReference type="UniPathway" id="UPA00916">
    <property type="reaction ID" value="UER00889"/>
</dbReference>
<feature type="binding site" evidence="9">
    <location>
        <position position="242"/>
    </location>
    <ligand>
        <name>substrate</name>
    </ligand>
</feature>
<dbReference type="Gene3D" id="3.40.1190.20">
    <property type="match status" value="1"/>
</dbReference>
<name>A0A514ZAL3_9LACT</name>
<keyword evidence="7 9" id="KW-0630">Potassium</keyword>
<feature type="binding site" evidence="9">
    <location>
        <begin position="241"/>
        <end position="242"/>
    </location>
    <ligand>
        <name>ATP</name>
        <dbReference type="ChEBI" id="CHEBI:30616"/>
    </ligand>
</feature>
<comment type="caution">
    <text evidence="9">Lacks conserved residue(s) required for the propagation of feature annotation.</text>
</comment>
<feature type="binding site" evidence="9">
    <location>
        <position position="236"/>
    </location>
    <ligand>
        <name>K(+)</name>
        <dbReference type="ChEBI" id="CHEBI:29103"/>
    </ligand>
</feature>
<comment type="catalytic activity">
    <reaction evidence="9">
        <text>D-ribose + ATP = D-ribose 5-phosphate + ADP + H(+)</text>
        <dbReference type="Rhea" id="RHEA:13697"/>
        <dbReference type="ChEBI" id="CHEBI:15378"/>
        <dbReference type="ChEBI" id="CHEBI:30616"/>
        <dbReference type="ChEBI" id="CHEBI:47013"/>
        <dbReference type="ChEBI" id="CHEBI:78346"/>
        <dbReference type="ChEBI" id="CHEBI:456216"/>
        <dbReference type="EC" id="2.7.1.15"/>
    </reaction>
</comment>
<feature type="domain" description="Carbohydrate kinase PfkB" evidence="11">
    <location>
        <begin position="2"/>
        <end position="284"/>
    </location>
</feature>
<keyword evidence="8 9" id="KW-0119">Carbohydrate metabolism</keyword>
<organism evidence="12 13">
    <name type="scientific">Lactococcus protaetiae</name>
    <dbReference type="NCBI Taxonomy" id="2592653"/>
    <lineage>
        <taxon>Bacteria</taxon>
        <taxon>Bacillati</taxon>
        <taxon>Bacillota</taxon>
        <taxon>Bacilli</taxon>
        <taxon>Lactobacillales</taxon>
        <taxon>Streptococcaceae</taxon>
        <taxon>Lactococcus</taxon>
    </lineage>
</organism>
<dbReference type="InterPro" id="IPR029056">
    <property type="entry name" value="Ribokinase-like"/>
</dbReference>
<dbReference type="HAMAP" id="MF_01987">
    <property type="entry name" value="Ribokinase"/>
    <property type="match status" value="1"/>
</dbReference>
<evidence type="ECO:0000256" key="5">
    <source>
        <dbReference type="ARBA" id="ARBA00022840"/>
    </source>
</evidence>
<reference evidence="12 13" key="1">
    <citation type="submission" date="2019-07" db="EMBL/GenBank/DDBJ databases">
        <title>Genome sequencing of KACC 19320.</title>
        <authorList>
            <person name="Heo J."/>
            <person name="Kim S.-J."/>
            <person name="Kim J.-S."/>
            <person name="Hong S.-B."/>
            <person name="Kwon S.-W."/>
        </authorList>
    </citation>
    <scope>NUCLEOTIDE SEQUENCE [LARGE SCALE GENOMIC DNA]</scope>
    <source>
        <strain evidence="12 13">KACC 19320</strain>
    </source>
</reference>
<dbReference type="EC" id="2.7.1.15" evidence="9 10"/>
<dbReference type="PRINTS" id="PR00990">
    <property type="entry name" value="RIBOKINASE"/>
</dbReference>
<dbReference type="PANTHER" id="PTHR10584">
    <property type="entry name" value="SUGAR KINASE"/>
    <property type="match status" value="1"/>
</dbReference>
<dbReference type="EMBL" id="CP041356">
    <property type="protein sequence ID" value="QDK71628.1"/>
    <property type="molecule type" value="Genomic_DNA"/>
</dbReference>
<keyword evidence="3 9" id="KW-0547">Nucleotide-binding</keyword>
<evidence type="ECO:0000256" key="7">
    <source>
        <dbReference type="ARBA" id="ARBA00022958"/>
    </source>
</evidence>
<dbReference type="RefSeq" id="WP_142767182.1">
    <property type="nucleotide sequence ID" value="NZ_CP041356.1"/>
</dbReference>
<dbReference type="SUPFAM" id="SSF53613">
    <property type="entry name" value="Ribokinase-like"/>
    <property type="match status" value="1"/>
</dbReference>
<sequence length="301" mass="32579">MGKITVVGSIAMDLVTRTLRIPEAGETVFGQEFSMVPGGKGANQAIAMARLTPHEVDMIGAIGTDAFGQSISENFEKNAVLFKNVGTIPQMTGIAQITLFDEDNRIIIIPGANDSVSTDSLKESWEIIKNSELVVLQNEIPHATNLAIAKFCRENGVKVLYNPAPARPTDLEMIDFVDYITPNEHECKALFPDDSLSSVLTKYPNKLIVTLGVAGVTFHDGQEIQLIPAIKAKVVDTTGAGDTFNGAFGFALTENLSVTDSVKFAVIASHLSVQKFGAQGGMPTLKVIKEHKNYEKEWNIK</sequence>
<dbReference type="GO" id="GO:0046872">
    <property type="term" value="F:metal ion binding"/>
    <property type="evidence" value="ECO:0007669"/>
    <property type="project" value="UniProtKB-KW"/>
</dbReference>
<feature type="binding site" evidence="9">
    <location>
        <position position="139"/>
    </location>
    <ligand>
        <name>substrate</name>
    </ligand>
</feature>
<dbReference type="CDD" id="cd01174">
    <property type="entry name" value="ribokinase"/>
    <property type="match status" value="1"/>
</dbReference>
<dbReference type="GO" id="GO:0019303">
    <property type="term" value="P:D-ribose catabolic process"/>
    <property type="evidence" value="ECO:0007669"/>
    <property type="project" value="UniProtKB-UniRule"/>
</dbReference>
<comment type="cofactor">
    <cofactor evidence="9">
        <name>Mg(2+)</name>
        <dbReference type="ChEBI" id="CHEBI:18420"/>
    </cofactor>
    <text evidence="9">Requires a divalent cation, most likely magnesium in vivo, as an electrophilic catalyst to aid phosphoryl group transfer. It is the chelate of the metal and the nucleotide that is the actual substrate.</text>
</comment>
<dbReference type="AlphaFoldDB" id="A0A514ZAL3"/>
<dbReference type="Proteomes" id="UP000315128">
    <property type="component" value="Chromosome"/>
</dbReference>
<proteinExistence type="inferred from homology"/>
<comment type="pathway">
    <text evidence="9">Carbohydrate metabolism; D-ribose degradation; D-ribose 5-phosphate from beta-D-ribopyranose: step 2/2.</text>
</comment>
<feature type="binding site" evidence="9">
    <location>
        <begin position="39"/>
        <end position="43"/>
    </location>
    <ligand>
        <name>substrate</name>
    </ligand>
</feature>
<keyword evidence="6 9" id="KW-0460">Magnesium</keyword>
<dbReference type="PANTHER" id="PTHR10584:SF166">
    <property type="entry name" value="RIBOKINASE"/>
    <property type="match status" value="1"/>
</dbReference>
<feature type="binding site" evidence="9">
    <location>
        <position position="277"/>
    </location>
    <ligand>
        <name>K(+)</name>
        <dbReference type="ChEBI" id="CHEBI:29103"/>
    </ligand>
</feature>
<feature type="active site" description="Proton acceptor" evidence="9">
    <location>
        <position position="242"/>
    </location>
</feature>
<evidence type="ECO:0000256" key="4">
    <source>
        <dbReference type="ARBA" id="ARBA00022777"/>
    </source>
</evidence>
<evidence type="ECO:0000256" key="8">
    <source>
        <dbReference type="ARBA" id="ARBA00023277"/>
    </source>
</evidence>
<comment type="similarity">
    <text evidence="9">Belongs to the carbohydrate kinase PfkB family. Ribokinase subfamily.</text>
</comment>
<keyword evidence="4 9" id="KW-0418">Kinase</keyword>
<feature type="binding site" evidence="9">
    <location>
        <position position="272"/>
    </location>
    <ligand>
        <name>K(+)</name>
        <dbReference type="ChEBI" id="CHEBI:29103"/>
    </ligand>
</feature>
<comment type="subcellular location">
    <subcellularLocation>
        <location evidence="9">Cytoplasm</location>
    </subcellularLocation>
</comment>
<protein>
    <recommendedName>
        <fullName evidence="9 10">Ribokinase</fullName>
        <shortName evidence="9">RK</shortName>
        <ecNumber evidence="9 10">2.7.1.15</ecNumber>
    </recommendedName>
</protein>
<evidence type="ECO:0000313" key="13">
    <source>
        <dbReference type="Proteomes" id="UP000315128"/>
    </source>
</evidence>